<evidence type="ECO:0000313" key="2">
    <source>
        <dbReference type="EMBL" id="HIV09542.1"/>
    </source>
</evidence>
<reference evidence="2" key="2">
    <citation type="journal article" date="2021" name="PeerJ">
        <title>Extensive microbial diversity within the chicken gut microbiome revealed by metagenomics and culture.</title>
        <authorList>
            <person name="Gilroy R."/>
            <person name="Ravi A."/>
            <person name="Getino M."/>
            <person name="Pursley I."/>
            <person name="Horton D.L."/>
            <person name="Alikhan N.F."/>
            <person name="Baker D."/>
            <person name="Gharbi K."/>
            <person name="Hall N."/>
            <person name="Watson M."/>
            <person name="Adriaenssens E.M."/>
            <person name="Foster-Nyarko E."/>
            <person name="Jarju S."/>
            <person name="Secka A."/>
            <person name="Antonio M."/>
            <person name="Oren A."/>
            <person name="Chaudhuri R.R."/>
            <person name="La Ragione R."/>
            <person name="Hildebrand F."/>
            <person name="Pallen M.J."/>
        </authorList>
    </citation>
    <scope>NUCLEOTIDE SEQUENCE</scope>
    <source>
        <strain evidence="2">35461</strain>
    </source>
</reference>
<dbReference type="AlphaFoldDB" id="A0A9D1NMU9"/>
<feature type="region of interest" description="Disordered" evidence="1">
    <location>
        <begin position="105"/>
        <end position="140"/>
    </location>
</feature>
<name>A0A9D1NMU9_9BACT</name>
<feature type="region of interest" description="Disordered" evidence="1">
    <location>
        <begin position="1"/>
        <end position="41"/>
    </location>
</feature>
<dbReference type="Proteomes" id="UP000886845">
    <property type="component" value="Unassembled WGS sequence"/>
</dbReference>
<reference evidence="2" key="1">
    <citation type="submission" date="2020-10" db="EMBL/GenBank/DDBJ databases">
        <authorList>
            <person name="Gilroy R."/>
        </authorList>
    </citation>
    <scope>NUCLEOTIDE SEQUENCE</scope>
    <source>
        <strain evidence="2">35461</strain>
    </source>
</reference>
<accession>A0A9D1NMU9</accession>
<proteinExistence type="predicted"/>
<evidence type="ECO:0000313" key="3">
    <source>
        <dbReference type="Proteomes" id="UP000886845"/>
    </source>
</evidence>
<protein>
    <submittedName>
        <fullName evidence="2">Uncharacterized protein</fullName>
    </submittedName>
</protein>
<gene>
    <name evidence="2" type="ORF">IAC79_05465</name>
</gene>
<organism evidence="2 3">
    <name type="scientific">Candidatus Spyradenecus faecavium</name>
    <dbReference type="NCBI Taxonomy" id="2840947"/>
    <lineage>
        <taxon>Bacteria</taxon>
        <taxon>Pseudomonadati</taxon>
        <taxon>Lentisphaerota</taxon>
        <taxon>Lentisphaeria</taxon>
        <taxon>Lentisphaerales</taxon>
        <taxon>Lentisphaeraceae</taxon>
        <taxon>Lentisphaeraceae incertae sedis</taxon>
        <taxon>Candidatus Spyradenecus</taxon>
    </lineage>
</organism>
<sequence length="140" mass="15922">MNSQGKPYGQRVKEALRQGAQAGLRLRERRKALGKKASDGGQYAAMPRVLHDQLVARYGSRYDEDATLMRDLRRRYPEMMAADGDVPGDSLDGRRNAYGKVTMRRRADGRWERPLPDGSWETFNPPSKMKWDEGKAPAQI</sequence>
<evidence type="ECO:0000256" key="1">
    <source>
        <dbReference type="SAM" id="MobiDB-lite"/>
    </source>
</evidence>
<dbReference type="EMBL" id="DVOR01000174">
    <property type="protein sequence ID" value="HIV09542.1"/>
    <property type="molecule type" value="Genomic_DNA"/>
</dbReference>
<feature type="compositionally biased region" description="Basic and acidic residues" evidence="1">
    <location>
        <begin position="129"/>
        <end position="140"/>
    </location>
</feature>
<comment type="caution">
    <text evidence="2">The sequence shown here is derived from an EMBL/GenBank/DDBJ whole genome shotgun (WGS) entry which is preliminary data.</text>
</comment>
<feature type="compositionally biased region" description="Basic and acidic residues" evidence="1">
    <location>
        <begin position="105"/>
        <end position="115"/>
    </location>
</feature>